<evidence type="ECO:0000256" key="9">
    <source>
        <dbReference type="SAM" id="Phobius"/>
    </source>
</evidence>
<organism evidence="11 12">
    <name type="scientific">Amphritea atlantica</name>
    <dbReference type="NCBI Taxonomy" id="355243"/>
    <lineage>
        <taxon>Bacteria</taxon>
        <taxon>Pseudomonadati</taxon>
        <taxon>Pseudomonadota</taxon>
        <taxon>Gammaproteobacteria</taxon>
        <taxon>Oceanospirillales</taxon>
        <taxon>Oceanospirillaceae</taxon>
        <taxon>Amphritea</taxon>
    </lineage>
</organism>
<feature type="transmembrane region" description="Helical" evidence="9">
    <location>
        <begin position="271"/>
        <end position="293"/>
    </location>
</feature>
<gene>
    <name evidence="11" type="ORF">SAMN03080615_04166</name>
</gene>
<name>A0A1H9LYN9_9GAMM</name>
<evidence type="ECO:0000259" key="10">
    <source>
        <dbReference type="Pfam" id="PF00535"/>
    </source>
</evidence>
<dbReference type="Proteomes" id="UP000198749">
    <property type="component" value="Unassembled WGS sequence"/>
</dbReference>
<sequence>MKSLSIVVPMYKEEDCVFPLVERVHECLSDYAGKWELICVDDGSPDNTVSRLYEAQTQWGDHLRVVELQRNFGQTAAMQAGIDAARGEIIVTMDGDLQNDPADIQRMIVEMEERDLDMLQGWRKQREDESTRKFFSRQANRLIAKVTSVRLHDYGCSLKVYRASVIKQVRLFGEMHRFIPVWVASVTKPSRIGETVVDHHARQFGESKYGLSRTFRVILDLLVVFFFLKFKARPGHFFGYLGLGMGVLGSLIMTWLTGVKLFLGEDIGGRPLFMIGIFLLVVSLQFITTGVLAEMMSRIFFETSNTRGYTLREKLNNDDEGRWYAPQPDVTDGTTAHDADPAPK</sequence>
<dbReference type="Pfam" id="PF00535">
    <property type="entry name" value="Glycos_transf_2"/>
    <property type="match status" value="1"/>
</dbReference>
<dbReference type="SUPFAM" id="SSF53448">
    <property type="entry name" value="Nucleotide-diphospho-sugar transferases"/>
    <property type="match status" value="1"/>
</dbReference>
<evidence type="ECO:0000256" key="6">
    <source>
        <dbReference type="ARBA" id="ARBA00022989"/>
    </source>
</evidence>
<evidence type="ECO:0000256" key="4">
    <source>
        <dbReference type="ARBA" id="ARBA00022692"/>
    </source>
</evidence>
<dbReference type="OrthoDB" id="9811884at2"/>
<evidence type="ECO:0000256" key="2">
    <source>
        <dbReference type="ARBA" id="ARBA00022676"/>
    </source>
</evidence>
<keyword evidence="2" id="KW-0328">Glycosyltransferase</keyword>
<evidence type="ECO:0000256" key="8">
    <source>
        <dbReference type="SAM" id="MobiDB-lite"/>
    </source>
</evidence>
<keyword evidence="6 9" id="KW-1133">Transmembrane helix</keyword>
<keyword evidence="1" id="KW-1003">Cell membrane</keyword>
<proteinExistence type="predicted"/>
<dbReference type="Gene3D" id="3.90.550.10">
    <property type="entry name" value="Spore Coat Polysaccharide Biosynthesis Protein SpsA, Chain A"/>
    <property type="match status" value="1"/>
</dbReference>
<feature type="transmembrane region" description="Helical" evidence="9">
    <location>
        <begin position="213"/>
        <end position="230"/>
    </location>
</feature>
<dbReference type="EMBL" id="FOGB01000020">
    <property type="protein sequence ID" value="SER16449.1"/>
    <property type="molecule type" value="Genomic_DNA"/>
</dbReference>
<evidence type="ECO:0000313" key="11">
    <source>
        <dbReference type="EMBL" id="SER16449.1"/>
    </source>
</evidence>
<feature type="transmembrane region" description="Helical" evidence="9">
    <location>
        <begin position="237"/>
        <end position="259"/>
    </location>
</feature>
<keyword evidence="7 9" id="KW-0472">Membrane</keyword>
<evidence type="ECO:0000256" key="7">
    <source>
        <dbReference type="ARBA" id="ARBA00023136"/>
    </source>
</evidence>
<keyword evidence="4 9" id="KW-0812">Transmembrane</keyword>
<feature type="compositionally biased region" description="Basic and acidic residues" evidence="8">
    <location>
        <begin position="335"/>
        <end position="344"/>
    </location>
</feature>
<dbReference type="CDD" id="cd04187">
    <property type="entry name" value="DPM1_like_bac"/>
    <property type="match status" value="1"/>
</dbReference>
<dbReference type="STRING" id="355243.SAMN03080615_04166"/>
<feature type="domain" description="Glycosyltransferase 2-like" evidence="10">
    <location>
        <begin position="5"/>
        <end position="169"/>
    </location>
</feature>
<dbReference type="PANTHER" id="PTHR48090:SF3">
    <property type="entry name" value="UNDECAPRENYL-PHOSPHATE 4-DEOXY-4-FORMAMIDO-L-ARABINOSE TRANSFERASE"/>
    <property type="match status" value="1"/>
</dbReference>
<dbReference type="InterPro" id="IPR001173">
    <property type="entry name" value="Glyco_trans_2-like"/>
</dbReference>
<evidence type="ECO:0000256" key="5">
    <source>
        <dbReference type="ARBA" id="ARBA00022985"/>
    </source>
</evidence>
<feature type="region of interest" description="Disordered" evidence="8">
    <location>
        <begin position="322"/>
        <end position="344"/>
    </location>
</feature>
<keyword evidence="5" id="KW-0448">Lipopolysaccharide biosynthesis</keyword>
<dbReference type="GO" id="GO:0009103">
    <property type="term" value="P:lipopolysaccharide biosynthetic process"/>
    <property type="evidence" value="ECO:0007669"/>
    <property type="project" value="UniProtKB-KW"/>
</dbReference>
<reference evidence="12" key="1">
    <citation type="submission" date="2016-10" db="EMBL/GenBank/DDBJ databases">
        <authorList>
            <person name="Varghese N."/>
            <person name="Submissions S."/>
        </authorList>
    </citation>
    <scope>NUCLEOTIDE SEQUENCE [LARGE SCALE GENOMIC DNA]</scope>
    <source>
        <strain evidence="12">DSM 18887</strain>
    </source>
</reference>
<dbReference type="PANTHER" id="PTHR48090">
    <property type="entry name" value="UNDECAPRENYL-PHOSPHATE 4-DEOXY-4-FORMAMIDO-L-ARABINOSE TRANSFERASE-RELATED"/>
    <property type="match status" value="1"/>
</dbReference>
<evidence type="ECO:0000256" key="1">
    <source>
        <dbReference type="ARBA" id="ARBA00022475"/>
    </source>
</evidence>
<dbReference type="AlphaFoldDB" id="A0A1H9LYN9"/>
<dbReference type="InterPro" id="IPR050256">
    <property type="entry name" value="Glycosyltransferase_2"/>
</dbReference>
<evidence type="ECO:0000256" key="3">
    <source>
        <dbReference type="ARBA" id="ARBA00022679"/>
    </source>
</evidence>
<accession>A0A1H9LYN9</accession>
<protein>
    <submittedName>
        <fullName evidence="11">Glycosyltransferase involved in cell wall bisynthesis</fullName>
    </submittedName>
</protein>
<dbReference type="RefSeq" id="WP_091362022.1">
    <property type="nucleotide sequence ID" value="NZ_AP025284.1"/>
</dbReference>
<dbReference type="InterPro" id="IPR029044">
    <property type="entry name" value="Nucleotide-diphossugar_trans"/>
</dbReference>
<keyword evidence="3 11" id="KW-0808">Transferase</keyword>
<dbReference type="GO" id="GO:0005886">
    <property type="term" value="C:plasma membrane"/>
    <property type="evidence" value="ECO:0007669"/>
    <property type="project" value="TreeGrafter"/>
</dbReference>
<dbReference type="GO" id="GO:0016757">
    <property type="term" value="F:glycosyltransferase activity"/>
    <property type="evidence" value="ECO:0007669"/>
    <property type="project" value="UniProtKB-KW"/>
</dbReference>
<evidence type="ECO:0000313" key="12">
    <source>
        <dbReference type="Proteomes" id="UP000198749"/>
    </source>
</evidence>
<keyword evidence="12" id="KW-1185">Reference proteome</keyword>